<dbReference type="InterPro" id="IPR036457">
    <property type="entry name" value="PPM-type-like_dom_sf"/>
</dbReference>
<evidence type="ECO:0000313" key="14">
    <source>
        <dbReference type="Proteomes" id="UP000009328"/>
    </source>
</evidence>
<keyword evidence="7 10" id="KW-0904">Protein phosphatase</keyword>
<dbReference type="PANTHER" id="PTHR13832:SF565">
    <property type="entry name" value="AT28366P-RELATED"/>
    <property type="match status" value="1"/>
</dbReference>
<dbReference type="GO" id="GO:0046872">
    <property type="term" value="F:metal ion binding"/>
    <property type="evidence" value="ECO:0007669"/>
    <property type="project" value="UniProtKB-KW"/>
</dbReference>
<sequence length="461" mass="50138">MGQILSQPVTEKESESNQNKNLAYGLSSMQGWRISMEDAHSTILNLHNYSNDENKTDDDNDDKTSTTTTKDKNSSIDPVAFFGVYDGHGGDRIAKYTGENLYKLIPKEPEFIKGNYGKALQNVFLSTDRQILQDDELKTDQSGCTATTVLIDSEKVVCANSGDSRTVLSVNGFAKPLSYDHKPNNEGEHARICAAGGFVDIGRVNGNLALSRAIGDFEFKKSFDLPPEEQIVTAFPDIIEHNLTKDDEFVVLACDGIWDCLSSQQVVEVVRKGIHLRKSLVEISEALIDICLAPSSGGSGIGCDNMSIVIVALLQGQTLEEWYESIISKGGPISEDFETVANEIYSEEERSQAIQQSTHEENVVGTDELKSSFSIQQLLENNLLTSQNGVLYLDSSNILSSLGVDKSQIGEGEGEGEDSEEGVETNEDGSKSGPVTELKDDEDDEEQSSKPTSSGSSGSNE</sequence>
<feature type="compositionally biased region" description="Low complexity" evidence="11">
    <location>
        <begin position="449"/>
        <end position="461"/>
    </location>
</feature>
<feature type="domain" description="PPM-type phosphatase" evidence="12">
    <location>
        <begin position="23"/>
        <end position="313"/>
    </location>
</feature>
<gene>
    <name evidence="13" type="ORF">BN7_1565</name>
</gene>
<dbReference type="STRING" id="1206466.K0KGD6"/>
<evidence type="ECO:0000256" key="5">
    <source>
        <dbReference type="ARBA" id="ARBA00022723"/>
    </source>
</evidence>
<dbReference type="PROSITE" id="PS01032">
    <property type="entry name" value="PPM_1"/>
    <property type="match status" value="1"/>
</dbReference>
<reference evidence="13 14" key="1">
    <citation type="journal article" date="2012" name="Eukaryot. Cell">
        <title>Draft genome sequence of Wickerhamomyces ciferrii NRRL Y-1031 F-60-10.</title>
        <authorList>
            <person name="Schneider J."/>
            <person name="Andrea H."/>
            <person name="Blom J."/>
            <person name="Jaenicke S."/>
            <person name="Ruckert C."/>
            <person name="Schorsch C."/>
            <person name="Szczepanowski R."/>
            <person name="Farwick M."/>
            <person name="Goesmann A."/>
            <person name="Puhler A."/>
            <person name="Schaffer S."/>
            <person name="Tauch A."/>
            <person name="Kohler T."/>
            <person name="Brinkrolf K."/>
        </authorList>
    </citation>
    <scope>NUCLEOTIDE SEQUENCE [LARGE SCALE GENOMIC DNA]</scope>
    <source>
        <strain evidence="14">ATCC 14091 / BCRC 22168 / CBS 111 / JCM 3599 / NBRC 0793 / NRRL Y-1031 F-60-10</strain>
    </source>
</reference>
<dbReference type="EC" id="3.1.3.16" evidence="4"/>
<evidence type="ECO:0000256" key="9">
    <source>
        <dbReference type="ARBA" id="ARBA00048832"/>
    </source>
</evidence>
<evidence type="ECO:0000256" key="10">
    <source>
        <dbReference type="RuleBase" id="RU003465"/>
    </source>
</evidence>
<evidence type="ECO:0000256" key="3">
    <source>
        <dbReference type="ARBA" id="ARBA00006702"/>
    </source>
</evidence>
<proteinExistence type="inferred from homology"/>
<dbReference type="PANTHER" id="PTHR13832">
    <property type="entry name" value="PROTEIN PHOSPHATASE 2C"/>
    <property type="match status" value="1"/>
</dbReference>
<keyword evidence="8" id="KW-0464">Manganese</keyword>
<dbReference type="Pfam" id="PF00481">
    <property type="entry name" value="PP2C"/>
    <property type="match status" value="1"/>
</dbReference>
<dbReference type="PROSITE" id="PS51746">
    <property type="entry name" value="PPM_2"/>
    <property type="match status" value="1"/>
</dbReference>
<name>K0KGD6_WICCF</name>
<dbReference type="GO" id="GO:0010508">
    <property type="term" value="P:positive regulation of autophagy"/>
    <property type="evidence" value="ECO:0007669"/>
    <property type="project" value="UniProtKB-ARBA"/>
</dbReference>
<dbReference type="GO" id="GO:1904289">
    <property type="term" value="P:regulation of mitotic DNA damage checkpoint"/>
    <property type="evidence" value="ECO:0007669"/>
    <property type="project" value="UniProtKB-ARBA"/>
</dbReference>
<feature type="region of interest" description="Disordered" evidence="11">
    <location>
        <begin position="49"/>
        <end position="72"/>
    </location>
</feature>
<dbReference type="FunCoup" id="K0KGD6">
    <property type="interactions" value="1455"/>
</dbReference>
<protein>
    <recommendedName>
        <fullName evidence="4">protein-serine/threonine phosphatase</fullName>
        <ecNumber evidence="4">3.1.3.16</ecNumber>
    </recommendedName>
</protein>
<dbReference type="InterPro" id="IPR015655">
    <property type="entry name" value="PP2C"/>
</dbReference>
<feature type="region of interest" description="Disordered" evidence="11">
    <location>
        <begin position="407"/>
        <end position="461"/>
    </location>
</feature>
<keyword evidence="14" id="KW-1185">Reference proteome</keyword>
<comment type="similarity">
    <text evidence="3 10">Belongs to the PP2C family.</text>
</comment>
<evidence type="ECO:0000259" key="12">
    <source>
        <dbReference type="PROSITE" id="PS51746"/>
    </source>
</evidence>
<comment type="catalytic activity">
    <reaction evidence="9">
        <text>O-phospho-L-threonyl-[protein] + H2O = L-threonyl-[protein] + phosphate</text>
        <dbReference type="Rhea" id="RHEA:47004"/>
        <dbReference type="Rhea" id="RHEA-COMP:11060"/>
        <dbReference type="Rhea" id="RHEA-COMP:11605"/>
        <dbReference type="ChEBI" id="CHEBI:15377"/>
        <dbReference type="ChEBI" id="CHEBI:30013"/>
        <dbReference type="ChEBI" id="CHEBI:43474"/>
        <dbReference type="ChEBI" id="CHEBI:61977"/>
        <dbReference type="EC" id="3.1.3.16"/>
    </reaction>
    <physiologicalReaction direction="left-to-right" evidence="9">
        <dbReference type="Rhea" id="RHEA:47005"/>
    </physiologicalReaction>
</comment>
<keyword evidence="5" id="KW-0479">Metal-binding</keyword>
<evidence type="ECO:0000256" key="1">
    <source>
        <dbReference type="ARBA" id="ARBA00001936"/>
    </source>
</evidence>
<dbReference type="SUPFAM" id="SSF81606">
    <property type="entry name" value="PP2C-like"/>
    <property type="match status" value="1"/>
</dbReference>
<dbReference type="FunFam" id="3.60.40.10:FF:000016">
    <property type="entry name" value="Protein phosphatase 2C"/>
    <property type="match status" value="1"/>
</dbReference>
<dbReference type="Proteomes" id="UP000009328">
    <property type="component" value="Unassembled WGS sequence"/>
</dbReference>
<dbReference type="InterPro" id="IPR001932">
    <property type="entry name" value="PPM-type_phosphatase-like_dom"/>
</dbReference>
<comment type="caution">
    <text evidence="13">The sequence shown here is derived from an EMBL/GenBank/DDBJ whole genome shotgun (WGS) entry which is preliminary data.</text>
</comment>
<dbReference type="SMART" id="SM00332">
    <property type="entry name" value="PP2Cc"/>
    <property type="match status" value="1"/>
</dbReference>
<dbReference type="AlphaFoldDB" id="K0KGD6"/>
<feature type="compositionally biased region" description="Acidic residues" evidence="11">
    <location>
        <begin position="412"/>
        <end position="427"/>
    </location>
</feature>
<dbReference type="GO" id="GO:1903753">
    <property type="term" value="P:negative regulation of p38MAPK cascade"/>
    <property type="evidence" value="ECO:0007669"/>
    <property type="project" value="UniProtKB-ARBA"/>
</dbReference>
<evidence type="ECO:0000256" key="7">
    <source>
        <dbReference type="ARBA" id="ARBA00022912"/>
    </source>
</evidence>
<accession>K0KGD6</accession>
<keyword evidence="6 10" id="KW-0378">Hydrolase</keyword>
<dbReference type="GO" id="GO:0004722">
    <property type="term" value="F:protein serine/threonine phosphatase activity"/>
    <property type="evidence" value="ECO:0007669"/>
    <property type="project" value="UniProtKB-EC"/>
</dbReference>
<evidence type="ECO:0000256" key="4">
    <source>
        <dbReference type="ARBA" id="ARBA00013081"/>
    </source>
</evidence>
<dbReference type="Gene3D" id="3.60.40.10">
    <property type="entry name" value="PPM-type phosphatase domain"/>
    <property type="match status" value="1"/>
</dbReference>
<organism evidence="13 14">
    <name type="scientific">Wickerhamomyces ciferrii (strain ATCC 14091 / BCRC 22168 / CBS 111 / JCM 3599 / NBRC 0793 / NRRL Y-1031 F-60-10)</name>
    <name type="common">Yeast</name>
    <name type="synonym">Pichia ciferrii</name>
    <dbReference type="NCBI Taxonomy" id="1206466"/>
    <lineage>
        <taxon>Eukaryota</taxon>
        <taxon>Fungi</taxon>
        <taxon>Dikarya</taxon>
        <taxon>Ascomycota</taxon>
        <taxon>Saccharomycotina</taxon>
        <taxon>Saccharomycetes</taxon>
        <taxon>Phaffomycetales</taxon>
        <taxon>Wickerhamomycetaceae</taxon>
        <taxon>Wickerhamomyces</taxon>
    </lineage>
</organism>
<comment type="cofactor">
    <cofactor evidence="1">
        <name>Mn(2+)</name>
        <dbReference type="ChEBI" id="CHEBI:29035"/>
    </cofactor>
</comment>
<comment type="cofactor">
    <cofactor evidence="2">
        <name>Mg(2+)</name>
        <dbReference type="ChEBI" id="CHEBI:18420"/>
    </cofactor>
</comment>
<dbReference type="CDD" id="cd00143">
    <property type="entry name" value="PP2Cc"/>
    <property type="match status" value="1"/>
</dbReference>
<dbReference type="eggNOG" id="KOG0698">
    <property type="taxonomic scope" value="Eukaryota"/>
</dbReference>
<evidence type="ECO:0000256" key="11">
    <source>
        <dbReference type="SAM" id="MobiDB-lite"/>
    </source>
</evidence>
<evidence type="ECO:0000313" key="13">
    <source>
        <dbReference type="EMBL" id="CCH42026.1"/>
    </source>
</evidence>
<dbReference type="EMBL" id="CAIF01000033">
    <property type="protein sequence ID" value="CCH42026.1"/>
    <property type="molecule type" value="Genomic_DNA"/>
</dbReference>
<dbReference type="InParanoid" id="K0KGD6"/>
<evidence type="ECO:0000256" key="8">
    <source>
        <dbReference type="ARBA" id="ARBA00023211"/>
    </source>
</evidence>
<evidence type="ECO:0000256" key="6">
    <source>
        <dbReference type="ARBA" id="ARBA00022801"/>
    </source>
</evidence>
<dbReference type="HOGENOM" id="CLU_013173_4_2_1"/>
<evidence type="ECO:0000256" key="2">
    <source>
        <dbReference type="ARBA" id="ARBA00001946"/>
    </source>
</evidence>
<dbReference type="InterPro" id="IPR000222">
    <property type="entry name" value="PP2C_BS"/>
</dbReference>